<dbReference type="AlphaFoldDB" id="A0A0R0BMG2"/>
<evidence type="ECO:0000313" key="8">
    <source>
        <dbReference type="Proteomes" id="UP000051254"/>
    </source>
</evidence>
<organism evidence="7 8">
    <name type="scientific">Stenotrophomonas koreensis</name>
    <dbReference type="NCBI Taxonomy" id="266128"/>
    <lineage>
        <taxon>Bacteria</taxon>
        <taxon>Pseudomonadati</taxon>
        <taxon>Pseudomonadota</taxon>
        <taxon>Gammaproteobacteria</taxon>
        <taxon>Lysobacterales</taxon>
        <taxon>Lysobacteraceae</taxon>
        <taxon>Stenotrophomonas</taxon>
    </lineage>
</organism>
<evidence type="ECO:0000256" key="1">
    <source>
        <dbReference type="ARBA" id="ARBA00004651"/>
    </source>
</evidence>
<evidence type="ECO:0008006" key="9">
    <source>
        <dbReference type="Google" id="ProtNLM"/>
    </source>
</evidence>
<dbReference type="OrthoDB" id="3831435at2"/>
<keyword evidence="8" id="KW-1185">Reference proteome</keyword>
<dbReference type="PANTHER" id="PTHR30250">
    <property type="entry name" value="PST FAMILY PREDICTED COLANIC ACID TRANSPORTER"/>
    <property type="match status" value="1"/>
</dbReference>
<feature type="transmembrane region" description="Helical" evidence="6">
    <location>
        <begin position="403"/>
        <end position="426"/>
    </location>
</feature>
<keyword evidence="5 6" id="KW-0472">Membrane</keyword>
<evidence type="ECO:0000313" key="7">
    <source>
        <dbReference type="EMBL" id="KRG58320.1"/>
    </source>
</evidence>
<feature type="transmembrane region" description="Helical" evidence="6">
    <location>
        <begin position="241"/>
        <end position="261"/>
    </location>
</feature>
<feature type="transmembrane region" description="Helical" evidence="6">
    <location>
        <begin position="185"/>
        <end position="206"/>
    </location>
</feature>
<accession>A0A0R0BMG2</accession>
<feature type="transmembrane region" description="Helical" evidence="6">
    <location>
        <begin position="129"/>
        <end position="148"/>
    </location>
</feature>
<protein>
    <recommendedName>
        <fullName evidence="9">Polysaccharide biosynthesis protein</fullName>
    </recommendedName>
</protein>
<dbReference type="PATRIC" id="fig|266128.3.peg.188"/>
<feature type="transmembrane region" description="Helical" evidence="6">
    <location>
        <begin position="90"/>
        <end position="113"/>
    </location>
</feature>
<feature type="transmembrane region" description="Helical" evidence="6">
    <location>
        <begin position="20"/>
        <end position="41"/>
    </location>
</feature>
<feature type="transmembrane region" description="Helical" evidence="6">
    <location>
        <begin position="379"/>
        <end position="397"/>
    </location>
</feature>
<dbReference type="EMBL" id="LDJH01000011">
    <property type="protein sequence ID" value="KRG58320.1"/>
    <property type="molecule type" value="Genomic_DNA"/>
</dbReference>
<dbReference type="GO" id="GO:0005886">
    <property type="term" value="C:plasma membrane"/>
    <property type="evidence" value="ECO:0007669"/>
    <property type="project" value="UniProtKB-SubCell"/>
</dbReference>
<evidence type="ECO:0000256" key="2">
    <source>
        <dbReference type="ARBA" id="ARBA00022475"/>
    </source>
</evidence>
<feature type="transmembrane region" description="Helical" evidence="6">
    <location>
        <begin position="267"/>
        <end position="290"/>
    </location>
</feature>
<feature type="transmembrane region" description="Helical" evidence="6">
    <location>
        <begin position="160"/>
        <end position="179"/>
    </location>
</feature>
<comment type="subcellular location">
    <subcellularLocation>
        <location evidence="1">Cell membrane</location>
        <topology evidence="1">Multi-pass membrane protein</topology>
    </subcellularLocation>
</comment>
<dbReference type="STRING" id="266128.ABB25_06610"/>
<dbReference type="RefSeq" id="WP_057665167.1">
    <property type="nucleotide sequence ID" value="NZ_LDJH01000011.1"/>
</dbReference>
<proteinExistence type="predicted"/>
<evidence type="ECO:0000256" key="6">
    <source>
        <dbReference type="SAM" id="Phobius"/>
    </source>
</evidence>
<dbReference type="PANTHER" id="PTHR30250:SF28">
    <property type="entry name" value="POLYSACCHARIDE BIOSYNTHESIS PROTEIN"/>
    <property type="match status" value="1"/>
</dbReference>
<keyword evidence="2" id="KW-1003">Cell membrane</keyword>
<gene>
    <name evidence="7" type="ORF">ABB25_06610</name>
</gene>
<feature type="transmembrane region" description="Helical" evidence="6">
    <location>
        <begin position="311"/>
        <end position="336"/>
    </location>
</feature>
<evidence type="ECO:0000256" key="5">
    <source>
        <dbReference type="ARBA" id="ARBA00023136"/>
    </source>
</evidence>
<dbReference type="InterPro" id="IPR050833">
    <property type="entry name" value="Poly_Biosynth_Transport"/>
</dbReference>
<dbReference type="Proteomes" id="UP000051254">
    <property type="component" value="Unassembled WGS sequence"/>
</dbReference>
<evidence type="ECO:0000256" key="4">
    <source>
        <dbReference type="ARBA" id="ARBA00022989"/>
    </source>
</evidence>
<name>A0A0R0BMG2_9GAMM</name>
<keyword evidence="4 6" id="KW-1133">Transmembrane helix</keyword>
<sequence>MISVFARVRDRAHALSKSRFVRNVAAVAMGTAAAQAISLLFMPFLTRLYGPEAFGALSAFTAMVNIITPLATLGYANAIVMPETEEGATAVARLSLVCAALVAPLALVLVFFFQSELAVWTGLEATPDFLYLIPVSLLLGALLSVANQTAIREGLFKAKAGSQVVSTLVMNIGKLAGGVLVPSGLLLIVLSIVGKALNYSMLLARVPRRGTFQVRRWFGVSGIRTAAREQRDFALYRMPQTVIGAASFGLPVILLTTLFGSSTSGQYAISTMILGAPIMLLGQSVSEVFFPRATETIRKDHSAAAPLLKRATAVMTLLAIVPFGVVAILGDVIIPSVLGGEWQRAGEFAQWIAIWMASVLITRPAVAAMAVLQMQGVLLCYEVFITAARVVALYFGATIGNDLTAVAAFSLVNVAGYLFLLALVLGRATTVSREGRRA</sequence>
<feature type="transmembrane region" description="Helical" evidence="6">
    <location>
        <begin position="53"/>
        <end position="78"/>
    </location>
</feature>
<dbReference type="Pfam" id="PF13440">
    <property type="entry name" value="Polysacc_synt_3"/>
    <property type="match status" value="1"/>
</dbReference>
<feature type="transmembrane region" description="Helical" evidence="6">
    <location>
        <begin position="348"/>
        <end position="372"/>
    </location>
</feature>
<keyword evidence="3 6" id="KW-0812">Transmembrane</keyword>
<evidence type="ECO:0000256" key="3">
    <source>
        <dbReference type="ARBA" id="ARBA00022692"/>
    </source>
</evidence>
<reference evidence="7 8" key="1">
    <citation type="submission" date="2015-05" db="EMBL/GenBank/DDBJ databases">
        <title>Genome sequencing and analysis of members of genus Stenotrophomonas.</title>
        <authorList>
            <person name="Patil P.P."/>
            <person name="Midha S."/>
            <person name="Patil P.B."/>
        </authorList>
    </citation>
    <scope>NUCLEOTIDE SEQUENCE [LARGE SCALE GENOMIC DNA]</scope>
    <source>
        <strain evidence="7 8">DSM 17805</strain>
    </source>
</reference>
<comment type="caution">
    <text evidence="7">The sequence shown here is derived from an EMBL/GenBank/DDBJ whole genome shotgun (WGS) entry which is preliminary data.</text>
</comment>